<protein>
    <submittedName>
        <fullName evidence="2">(spotted green pufferfish) hypothetical protein</fullName>
    </submittedName>
</protein>
<evidence type="ECO:0000259" key="1">
    <source>
        <dbReference type="Pfam" id="PF16070"/>
    </source>
</evidence>
<proteinExistence type="predicted"/>
<dbReference type="PANTHER" id="PTHR13388:SF28">
    <property type="entry name" value="TRANSMEMBRANE PROTEIN 132C"/>
    <property type="match status" value="1"/>
</dbReference>
<dbReference type="KEGG" id="tng:GSTEN00010695G001"/>
<dbReference type="Pfam" id="PF16070">
    <property type="entry name" value="Ig_TMEM132_4th"/>
    <property type="match status" value="1"/>
</dbReference>
<organism evidence="2">
    <name type="scientific">Tetraodon nigroviridis</name>
    <name type="common">Spotted green pufferfish</name>
    <name type="synonym">Chelonodon nigroviridis</name>
    <dbReference type="NCBI Taxonomy" id="99883"/>
    <lineage>
        <taxon>Eukaryota</taxon>
        <taxon>Metazoa</taxon>
        <taxon>Chordata</taxon>
        <taxon>Craniata</taxon>
        <taxon>Vertebrata</taxon>
        <taxon>Euteleostomi</taxon>
        <taxon>Actinopterygii</taxon>
        <taxon>Neopterygii</taxon>
        <taxon>Teleostei</taxon>
        <taxon>Neoteleostei</taxon>
        <taxon>Acanthomorphata</taxon>
        <taxon>Eupercaria</taxon>
        <taxon>Tetraodontiformes</taxon>
        <taxon>Tetradontoidea</taxon>
        <taxon>Tetraodontidae</taxon>
        <taxon>Tetraodon</taxon>
    </lineage>
</organism>
<reference evidence="2" key="1">
    <citation type="journal article" date="2004" name="Nature">
        <title>Genome duplication in the teleost fish Tetraodon nigroviridis reveals the early vertebrate proto-karyotype.</title>
        <authorList>
            <person name="Jaillon O."/>
            <person name="Aury J.-M."/>
            <person name="Brunet F."/>
            <person name="Petit J.-L."/>
            <person name="Stange-Thomann N."/>
            <person name="Mauceli E."/>
            <person name="Bouneau L."/>
            <person name="Fischer C."/>
            <person name="Ozouf-Costaz C."/>
            <person name="Bernot A."/>
            <person name="Nicaud S."/>
            <person name="Jaffe D."/>
            <person name="Fisher S."/>
            <person name="Lutfalla G."/>
            <person name="Dossat C."/>
            <person name="Segurens B."/>
            <person name="Dasilva C."/>
            <person name="Salanoubat M."/>
            <person name="Levy M."/>
            <person name="Boudet N."/>
            <person name="Castellano S."/>
            <person name="Anthouard V."/>
            <person name="Jubin C."/>
            <person name="Castelli V."/>
            <person name="Katinka M."/>
            <person name="Vacherie B."/>
            <person name="Biemont C."/>
            <person name="Skalli Z."/>
            <person name="Cattolico L."/>
            <person name="Poulain J."/>
            <person name="De Berardinis V."/>
            <person name="Cruaud C."/>
            <person name="Duprat S."/>
            <person name="Brottier P."/>
            <person name="Coutanceau J.-P."/>
            <person name="Gouzy J."/>
            <person name="Parra G."/>
            <person name="Lardier G."/>
            <person name="Chapple C."/>
            <person name="McKernan K.J."/>
            <person name="McEwan P."/>
            <person name="Bosak S."/>
            <person name="Kellis M."/>
            <person name="Volff J.-N."/>
            <person name="Guigo R."/>
            <person name="Zody M.C."/>
            <person name="Mesirov J."/>
            <person name="Lindblad-Toh K."/>
            <person name="Birren B."/>
            <person name="Nusbaum C."/>
            <person name="Kahn D."/>
            <person name="Robinson-Rechavi M."/>
            <person name="Laudet V."/>
            <person name="Schachter V."/>
            <person name="Quetier F."/>
            <person name="Saurin W."/>
            <person name="Scarpelli C."/>
            <person name="Wincker P."/>
            <person name="Lander E.S."/>
            <person name="Weissenbach J."/>
            <person name="Roest Crollius H."/>
        </authorList>
    </citation>
    <scope>NUCLEOTIDE SEQUENCE [LARGE SCALE GENOMIC DNA]</scope>
</reference>
<dbReference type="PANTHER" id="PTHR13388">
    <property type="entry name" value="DETONATOR, ISOFORM E"/>
    <property type="match status" value="1"/>
</dbReference>
<reference evidence="2" key="2">
    <citation type="submission" date="2004-02" db="EMBL/GenBank/DDBJ databases">
        <authorList>
            <consortium name="Genoscope"/>
            <consortium name="Whitehead Institute Centre for Genome Research"/>
        </authorList>
    </citation>
    <scope>NUCLEOTIDE SEQUENCE</scope>
</reference>
<dbReference type="InterPro" id="IPR031437">
    <property type="entry name" value="Ig_TMEM132_4th"/>
</dbReference>
<comment type="caution">
    <text evidence="2">The sequence shown here is derived from an EMBL/GenBank/DDBJ whole genome shotgun (WGS) entry which is preliminary data.</text>
</comment>
<dbReference type="OrthoDB" id="10026202at2759"/>
<sequence>DTEIVNTAILTGRRLAVPVRVVTVETDGQVREVDKSVTCSSTDVDVVKVGQRRTFSQKHKQTSYTLLHKQFVNVLHMTLLQLTGADDSKL</sequence>
<name>Q4SXS6_TETNG</name>
<evidence type="ECO:0000313" key="2">
    <source>
        <dbReference type="EMBL" id="CAF94556.1"/>
    </source>
</evidence>
<dbReference type="InterPro" id="IPR026307">
    <property type="entry name" value="TMEM132"/>
</dbReference>
<dbReference type="AlphaFoldDB" id="Q4SXS6"/>
<gene>
    <name evidence="2" type="ORF">GSTENG00010695001</name>
</gene>
<feature type="non-terminal residue" evidence="2">
    <location>
        <position position="1"/>
    </location>
</feature>
<accession>Q4SXS6</accession>
<feature type="domain" description="Transmembrane protein family 132 fourth" evidence="1">
    <location>
        <begin position="1"/>
        <end position="51"/>
    </location>
</feature>
<dbReference type="EMBL" id="CAAE01012343">
    <property type="protein sequence ID" value="CAF94556.1"/>
    <property type="molecule type" value="Genomic_DNA"/>
</dbReference>